<evidence type="ECO:0000256" key="2">
    <source>
        <dbReference type="SAM" id="Phobius"/>
    </source>
</evidence>
<dbReference type="GeneID" id="37263335"/>
<evidence type="ECO:0000313" key="4">
    <source>
        <dbReference type="Proteomes" id="UP000245910"/>
    </source>
</evidence>
<evidence type="ECO:0000313" key="3">
    <source>
        <dbReference type="EMBL" id="CEI39011.1"/>
    </source>
</evidence>
<dbReference type="KEGG" id="fvn:FVRRES_11702"/>
<keyword evidence="2" id="KW-0812">Transmembrane</keyword>
<protein>
    <submittedName>
        <fullName evidence="3">Uncharacterized protein</fullName>
    </submittedName>
</protein>
<sequence>MALTSANVDLWSSACIIHARGKKCFEWDCLTSSEQGGIITTVVVTSIILLLVCMYYLGRIIVAHQEIAISQRRRRRRRRQQQRTNLARFYDVALVQLPVVPQYPSENVVYAFSPFVYHPHGQINDVQNQTTRILIPQQPVLAVTPLHAATYAGYPVADVQGQRSNYQANQRPISVLTSAPSENIGGLETDWWGRLRRVFGLPLGRASTIATDSVPTTPVLSPSGENGSRREPRLGRLGPERTRLSRSTNFDSGHTLNAGNSHANPQPQDNVRREITTIQSPPSVVATVHSDDFDIV</sequence>
<evidence type="ECO:0000256" key="1">
    <source>
        <dbReference type="SAM" id="MobiDB-lite"/>
    </source>
</evidence>
<feature type="compositionally biased region" description="Polar residues" evidence="1">
    <location>
        <begin position="245"/>
        <end position="268"/>
    </location>
</feature>
<keyword evidence="2" id="KW-0472">Membrane</keyword>
<dbReference type="OrthoDB" id="5236168at2759"/>
<feature type="region of interest" description="Disordered" evidence="1">
    <location>
        <begin position="210"/>
        <end position="268"/>
    </location>
</feature>
<proteinExistence type="predicted"/>
<dbReference type="AlphaFoldDB" id="A0A2L2SQI2"/>
<feature type="transmembrane region" description="Helical" evidence="2">
    <location>
        <begin position="37"/>
        <end position="57"/>
    </location>
</feature>
<name>A0A2L2SQI2_9HYPO</name>
<dbReference type="Proteomes" id="UP000245910">
    <property type="component" value="Chromosome IIII"/>
</dbReference>
<reference evidence="4" key="1">
    <citation type="submission" date="2014-10" db="EMBL/GenBank/DDBJ databases">
        <authorList>
            <person name="King R."/>
        </authorList>
    </citation>
    <scope>NUCLEOTIDE SEQUENCE [LARGE SCALE GENOMIC DNA]</scope>
    <source>
        <strain evidence="4">A3/5</strain>
    </source>
</reference>
<organism evidence="3 4">
    <name type="scientific">Fusarium venenatum</name>
    <dbReference type="NCBI Taxonomy" id="56646"/>
    <lineage>
        <taxon>Eukaryota</taxon>
        <taxon>Fungi</taxon>
        <taxon>Dikarya</taxon>
        <taxon>Ascomycota</taxon>
        <taxon>Pezizomycotina</taxon>
        <taxon>Sordariomycetes</taxon>
        <taxon>Hypocreomycetidae</taxon>
        <taxon>Hypocreales</taxon>
        <taxon>Nectriaceae</taxon>
        <taxon>Fusarium</taxon>
    </lineage>
</organism>
<feature type="compositionally biased region" description="Polar residues" evidence="1">
    <location>
        <begin position="210"/>
        <end position="226"/>
    </location>
</feature>
<keyword evidence="2" id="KW-1133">Transmembrane helix</keyword>
<dbReference type="RefSeq" id="XP_025581403.1">
    <property type="nucleotide sequence ID" value="XM_025726880.1"/>
</dbReference>
<accession>A0A2L2SQI2</accession>
<keyword evidence="4" id="KW-1185">Reference proteome</keyword>
<feature type="compositionally biased region" description="Basic and acidic residues" evidence="1">
    <location>
        <begin position="227"/>
        <end position="243"/>
    </location>
</feature>
<dbReference type="EMBL" id="LN649232">
    <property type="protein sequence ID" value="CEI39011.1"/>
    <property type="molecule type" value="Genomic_DNA"/>
</dbReference>